<feature type="non-terminal residue" evidence="2">
    <location>
        <position position="1"/>
    </location>
</feature>
<dbReference type="GO" id="GO:0006629">
    <property type="term" value="P:lipid metabolic process"/>
    <property type="evidence" value="ECO:0007669"/>
    <property type="project" value="InterPro"/>
</dbReference>
<proteinExistence type="predicted"/>
<dbReference type="InterPro" id="IPR002921">
    <property type="entry name" value="Fungal_lipase-type"/>
</dbReference>
<dbReference type="Gene3D" id="3.40.50.1820">
    <property type="entry name" value="alpha/beta hydrolase"/>
    <property type="match status" value="1"/>
</dbReference>
<name>A0AA36DGY1_9BILA</name>
<dbReference type="InterPro" id="IPR029058">
    <property type="entry name" value="AB_hydrolase_fold"/>
</dbReference>
<reference evidence="2" key="1">
    <citation type="submission" date="2023-06" db="EMBL/GenBank/DDBJ databases">
        <authorList>
            <person name="Delattre M."/>
        </authorList>
    </citation>
    <scope>NUCLEOTIDE SEQUENCE</scope>
    <source>
        <strain evidence="2">AF72</strain>
    </source>
</reference>
<feature type="domain" description="Fungal lipase-type" evidence="1">
    <location>
        <begin position="53"/>
        <end position="175"/>
    </location>
</feature>
<dbReference type="SUPFAM" id="SSF53474">
    <property type="entry name" value="alpha/beta-Hydrolases"/>
    <property type="match status" value="1"/>
</dbReference>
<gene>
    <name evidence="2" type="ORF">MSPICULIGERA_LOCUS25003</name>
</gene>
<dbReference type="Pfam" id="PF01764">
    <property type="entry name" value="Lipase_3"/>
    <property type="match status" value="1"/>
</dbReference>
<dbReference type="AlphaFoldDB" id="A0AA36DGY1"/>
<evidence type="ECO:0000313" key="2">
    <source>
        <dbReference type="EMBL" id="CAJ0587023.1"/>
    </source>
</evidence>
<dbReference type="Proteomes" id="UP001177023">
    <property type="component" value="Unassembled WGS sequence"/>
</dbReference>
<dbReference type="PANTHER" id="PTHR45908:SF21">
    <property type="entry name" value="FUNGAL LIPASE-LIKE DOMAIN-CONTAINING PROTEIN"/>
    <property type="match status" value="1"/>
</dbReference>
<comment type="caution">
    <text evidence="2">The sequence shown here is derived from an EMBL/GenBank/DDBJ whole genome shotgun (WGS) entry which is preliminary data.</text>
</comment>
<accession>A0AA36DGY1</accession>
<dbReference type="PANTHER" id="PTHR45908">
    <property type="entry name" value="PROTEIN CBG11750-RELATED"/>
    <property type="match status" value="1"/>
</dbReference>
<organism evidence="2 3">
    <name type="scientific">Mesorhabditis spiculigera</name>
    <dbReference type="NCBI Taxonomy" id="96644"/>
    <lineage>
        <taxon>Eukaryota</taxon>
        <taxon>Metazoa</taxon>
        <taxon>Ecdysozoa</taxon>
        <taxon>Nematoda</taxon>
        <taxon>Chromadorea</taxon>
        <taxon>Rhabditida</taxon>
        <taxon>Rhabditina</taxon>
        <taxon>Rhabditomorpha</taxon>
        <taxon>Rhabditoidea</taxon>
        <taxon>Rhabditidae</taxon>
        <taxon>Mesorhabditinae</taxon>
        <taxon>Mesorhabditis</taxon>
    </lineage>
</organism>
<evidence type="ECO:0000313" key="3">
    <source>
        <dbReference type="Proteomes" id="UP001177023"/>
    </source>
</evidence>
<evidence type="ECO:0000259" key="1">
    <source>
        <dbReference type="Pfam" id="PF01764"/>
    </source>
</evidence>
<protein>
    <recommendedName>
        <fullName evidence="1">Fungal lipase-type domain-containing protein</fullName>
    </recommendedName>
</protein>
<sequence length="255" mass="29038">MTVDFADMGVWGKMKVGAVRSHVHDFPVIFVWVTGPADLKAYANQEALNSLDEQALIQLPSFHCTDHSKVKVAEYLIKPWQAVWNKINSSENLINWKGKYAEHKLVFQGHSLGGCVAQMLAMTVVKKNEWPAEHVHSFVYNTPRCGNGDYAHYFMNNVQGHRAYWNNDPFQRHPPKLAEDTQAKPVVYKNNYFHAGESMILRESEDGLEAVGTSCAEEEDVKCAVDPGKENFKDHYTFNFDDDPEQFYNPVCPSH</sequence>
<dbReference type="EMBL" id="CATQJA010002709">
    <property type="protein sequence ID" value="CAJ0587023.1"/>
    <property type="molecule type" value="Genomic_DNA"/>
</dbReference>
<keyword evidence="3" id="KW-1185">Reference proteome</keyword>